<evidence type="ECO:0000313" key="2">
    <source>
        <dbReference type="EMBL" id="PWV09518.1"/>
    </source>
</evidence>
<feature type="region of interest" description="Disordered" evidence="1">
    <location>
        <begin position="335"/>
        <end position="355"/>
    </location>
</feature>
<organism evidence="2 3">
    <name type="scientific">Trypanosoma cruzi</name>
    <dbReference type="NCBI Taxonomy" id="5693"/>
    <lineage>
        <taxon>Eukaryota</taxon>
        <taxon>Discoba</taxon>
        <taxon>Euglenozoa</taxon>
        <taxon>Kinetoplastea</taxon>
        <taxon>Metakinetoplastina</taxon>
        <taxon>Trypanosomatida</taxon>
        <taxon>Trypanosomatidae</taxon>
        <taxon>Trypanosoma</taxon>
        <taxon>Schizotrypanum</taxon>
    </lineage>
</organism>
<dbReference type="VEuPathDB" id="TriTrypDB:Tc_MARK_5676"/>
<protein>
    <submittedName>
        <fullName evidence="2">Uncharacterized protein</fullName>
    </submittedName>
</protein>
<feature type="compositionally biased region" description="Polar residues" evidence="1">
    <location>
        <begin position="162"/>
        <end position="194"/>
    </location>
</feature>
<feature type="region of interest" description="Disordered" evidence="1">
    <location>
        <begin position="1"/>
        <end position="21"/>
    </location>
</feature>
<dbReference type="Proteomes" id="UP000246078">
    <property type="component" value="Unassembled WGS sequence"/>
</dbReference>
<dbReference type="OrthoDB" id="243695at2759"/>
<feature type="region of interest" description="Disordered" evidence="1">
    <location>
        <begin position="83"/>
        <end position="118"/>
    </location>
</feature>
<feature type="region of interest" description="Disordered" evidence="1">
    <location>
        <begin position="285"/>
        <end position="316"/>
    </location>
</feature>
<dbReference type="AlphaFoldDB" id="A0A2V2WLK7"/>
<dbReference type="VEuPathDB" id="TriTrypDB:TcCLB.506529.280"/>
<gene>
    <name evidence="2" type="ORF">C3747_78g97</name>
</gene>
<feature type="compositionally biased region" description="Polar residues" evidence="1">
    <location>
        <begin position="336"/>
        <end position="346"/>
    </location>
</feature>
<dbReference type="EMBL" id="PRFC01000078">
    <property type="protein sequence ID" value="PWV09518.1"/>
    <property type="molecule type" value="Genomic_DNA"/>
</dbReference>
<proteinExistence type="predicted"/>
<feature type="compositionally biased region" description="Polar residues" evidence="1">
    <location>
        <begin position="206"/>
        <end position="248"/>
    </location>
</feature>
<dbReference type="VEuPathDB" id="TriTrypDB:TCDM_05006"/>
<feature type="compositionally biased region" description="Polar residues" evidence="1">
    <location>
        <begin position="285"/>
        <end position="306"/>
    </location>
</feature>
<comment type="caution">
    <text evidence="2">The sequence shown here is derived from an EMBL/GenBank/DDBJ whole genome shotgun (WGS) entry which is preliminary data.</text>
</comment>
<dbReference type="VEuPathDB" id="TriTrypDB:TcCLB.510887.30"/>
<dbReference type="VEuPathDB" id="TriTrypDB:TcBrA4_0067390"/>
<dbReference type="VEuPathDB" id="TriTrypDB:TCSYLVIO_006922"/>
<dbReference type="VEuPathDB" id="TriTrypDB:TcG_02361"/>
<dbReference type="VEuPathDB" id="TriTrypDB:C4B63_41g224"/>
<dbReference type="VEuPathDB" id="TriTrypDB:TcCL_ESM02328"/>
<evidence type="ECO:0000256" key="1">
    <source>
        <dbReference type="SAM" id="MobiDB-lite"/>
    </source>
</evidence>
<dbReference type="VEuPathDB" id="TriTrypDB:BCY84_19423"/>
<feature type="region of interest" description="Disordered" evidence="1">
    <location>
        <begin position="142"/>
        <end position="248"/>
    </location>
</feature>
<sequence>MEGPRWLLSNNLQNSPRAPRRTSPVCIWRNVRCQEEKLSILSEKKRGVRTICPSSCAPVSGGTRQPNTKMFAAVPERVLLSKSSPRVLSSRRPDNSLRAAPPASANGAAGGGSDASHVKRDELRRAFPKRFIQEKIEFQKGFLKQRRETPKSSTPRRREVSNESMQSKRQRLFSSISNLQNKNNGASSSRSVGSAMQCVSPRMISPPSSVGNCGRQSSRGQQKNDVLCPGQTSPSPTPSDGFTTRSMQKQLIRKQSIPIPPARHGEKRGPETHRHYLLCGSETFRLNSGRHPSQQSSRVLSLSPSPNDVFHDTPIQSGLYSGRRGYSEIRMLDRSPTLSSGRSSQRPLPHSCPLPDRLLARRSTLTHEFDWPLLRSATSSRSSHLIRRNAPIKPMRRTTEREVLTPQQFLAVHLPSCEFDSLLSCVKVQRPASVADGNDKDADSIREGDYLFGCENKPVLDIDTLVKRVQEALESGCECLEMDVLRGSVPVVVRERLRV</sequence>
<dbReference type="VEuPathDB" id="TriTrypDB:ECC02_002462"/>
<name>A0A2V2WLK7_TRYCR</name>
<reference evidence="2 3" key="1">
    <citation type="journal article" date="2018" name="Microb. Genom.">
        <title>Expanding an expanded genome: long-read sequencing of Trypanosoma cruzi.</title>
        <authorList>
            <person name="Berna L."/>
            <person name="Rodriguez M."/>
            <person name="Chiribao M.L."/>
            <person name="Parodi-Talice A."/>
            <person name="Pita S."/>
            <person name="Rijo G."/>
            <person name="Alvarez-Valin F."/>
            <person name="Robello C."/>
        </authorList>
    </citation>
    <scope>NUCLEOTIDE SEQUENCE [LARGE SCALE GENOMIC DNA]</scope>
    <source>
        <strain evidence="2 3">TCC</strain>
    </source>
</reference>
<feature type="compositionally biased region" description="Basic and acidic residues" evidence="1">
    <location>
        <begin position="145"/>
        <end position="161"/>
    </location>
</feature>
<dbReference type="VEuPathDB" id="TriTrypDB:C3747_78g97"/>
<accession>A0A2V2WLK7</accession>
<evidence type="ECO:0000313" key="3">
    <source>
        <dbReference type="Proteomes" id="UP000246078"/>
    </source>
</evidence>